<feature type="transmembrane region" description="Helical" evidence="1">
    <location>
        <begin position="274"/>
        <end position="296"/>
    </location>
</feature>
<gene>
    <name evidence="3" type="ORF">GCM10011340_23430</name>
</gene>
<dbReference type="GO" id="GO:0016740">
    <property type="term" value="F:transferase activity"/>
    <property type="evidence" value="ECO:0007669"/>
    <property type="project" value="UniProtKB-KW"/>
</dbReference>
<organism evidence="3 4">
    <name type="scientific">Roseivirga thermotolerans</name>
    <dbReference type="NCBI Taxonomy" id="1758176"/>
    <lineage>
        <taxon>Bacteria</taxon>
        <taxon>Pseudomonadati</taxon>
        <taxon>Bacteroidota</taxon>
        <taxon>Cytophagia</taxon>
        <taxon>Cytophagales</taxon>
        <taxon>Roseivirgaceae</taxon>
        <taxon>Roseivirga</taxon>
    </lineage>
</organism>
<protein>
    <submittedName>
        <fullName evidence="3">Glycosyl transferase</fullName>
    </submittedName>
</protein>
<evidence type="ECO:0000259" key="2">
    <source>
        <dbReference type="Pfam" id="PF00535"/>
    </source>
</evidence>
<keyword evidence="1" id="KW-0472">Membrane</keyword>
<feature type="transmembrane region" description="Helical" evidence="1">
    <location>
        <begin position="331"/>
        <end position="351"/>
    </location>
</feature>
<sequence>MLAIGLILTTYILLVLLALKNWSKVDAKYSGGSKPPATSLIVPFRNEVANLPHLVKCLEQQSHPDFEVIFVNDHSTDAGAEWLNNYCAAENSVFRLIHLHEQTGKKAAIEKGVEAAKNEIVVTTDADCSMSSNWLKTVAAPFGLGQVQMVLGPVMLTGECLWQKMQSIEFSALIGATKVMTDYGKPSMANGANLAYRKAAFNEVGGFDNINTTPSGDDELLLQKVQMKHPKGVVFCALPEVLVTTAAAPNWQVFREQRLRWASKWKENKRKNTIVAALGIVLVQCATLSIPILPVLTNSTSSWLWGVLLAKLLAEFLFIRKVRKAYAFKTPFPYFLLCFIVYPFYAIYFGLAANFRKFEWKGRTYSP</sequence>
<reference evidence="4" key="1">
    <citation type="journal article" date="2019" name="Int. J. Syst. Evol. Microbiol.">
        <title>The Global Catalogue of Microorganisms (GCM) 10K type strain sequencing project: providing services to taxonomists for standard genome sequencing and annotation.</title>
        <authorList>
            <consortium name="The Broad Institute Genomics Platform"/>
            <consortium name="The Broad Institute Genome Sequencing Center for Infectious Disease"/>
            <person name="Wu L."/>
            <person name="Ma J."/>
        </authorList>
    </citation>
    <scope>NUCLEOTIDE SEQUENCE [LARGE SCALE GENOMIC DNA]</scope>
    <source>
        <strain evidence="4">CGMCC 1.15111</strain>
    </source>
</reference>
<feature type="transmembrane region" description="Helical" evidence="1">
    <location>
        <begin position="302"/>
        <end position="319"/>
    </location>
</feature>
<keyword evidence="3" id="KW-0808">Transferase</keyword>
<keyword evidence="1" id="KW-1133">Transmembrane helix</keyword>
<dbReference type="InterPro" id="IPR001173">
    <property type="entry name" value="Glyco_trans_2-like"/>
</dbReference>
<name>A0ABQ3I634_9BACT</name>
<accession>A0ABQ3I634</accession>
<dbReference type="PANTHER" id="PTHR48090:SF7">
    <property type="entry name" value="RFBJ PROTEIN"/>
    <property type="match status" value="1"/>
</dbReference>
<dbReference type="Pfam" id="PF00535">
    <property type="entry name" value="Glycos_transf_2"/>
    <property type="match status" value="1"/>
</dbReference>
<evidence type="ECO:0000313" key="3">
    <source>
        <dbReference type="EMBL" id="GHE67248.1"/>
    </source>
</evidence>
<dbReference type="InterPro" id="IPR029044">
    <property type="entry name" value="Nucleotide-diphossugar_trans"/>
</dbReference>
<dbReference type="PANTHER" id="PTHR48090">
    <property type="entry name" value="UNDECAPRENYL-PHOSPHATE 4-DEOXY-4-FORMAMIDO-L-ARABINOSE TRANSFERASE-RELATED"/>
    <property type="match status" value="1"/>
</dbReference>
<comment type="caution">
    <text evidence="3">The sequence shown here is derived from an EMBL/GenBank/DDBJ whole genome shotgun (WGS) entry which is preliminary data.</text>
</comment>
<proteinExistence type="predicted"/>
<dbReference type="Proteomes" id="UP000658258">
    <property type="component" value="Unassembled WGS sequence"/>
</dbReference>
<dbReference type="EMBL" id="BNAG01000003">
    <property type="protein sequence ID" value="GHE67248.1"/>
    <property type="molecule type" value="Genomic_DNA"/>
</dbReference>
<dbReference type="SUPFAM" id="SSF53448">
    <property type="entry name" value="Nucleotide-diphospho-sugar transferases"/>
    <property type="match status" value="1"/>
</dbReference>
<evidence type="ECO:0000313" key="4">
    <source>
        <dbReference type="Proteomes" id="UP000658258"/>
    </source>
</evidence>
<keyword evidence="4" id="KW-1185">Reference proteome</keyword>
<evidence type="ECO:0000256" key="1">
    <source>
        <dbReference type="SAM" id="Phobius"/>
    </source>
</evidence>
<keyword evidence="1" id="KW-0812">Transmembrane</keyword>
<dbReference type="InterPro" id="IPR050256">
    <property type="entry name" value="Glycosyltransferase_2"/>
</dbReference>
<dbReference type="Gene3D" id="3.90.550.10">
    <property type="entry name" value="Spore Coat Polysaccharide Biosynthesis Protein SpsA, Chain A"/>
    <property type="match status" value="1"/>
</dbReference>
<dbReference type="RefSeq" id="WP_189630444.1">
    <property type="nucleotide sequence ID" value="NZ_BNAG01000003.1"/>
</dbReference>
<feature type="domain" description="Glycosyltransferase 2-like" evidence="2">
    <location>
        <begin position="39"/>
        <end position="204"/>
    </location>
</feature>